<proteinExistence type="predicted"/>
<dbReference type="EMBL" id="FXTH01000006">
    <property type="protein sequence ID" value="SMO59107.1"/>
    <property type="molecule type" value="Genomic_DNA"/>
</dbReference>
<evidence type="ECO:0000313" key="1">
    <source>
        <dbReference type="EMBL" id="SMO59107.1"/>
    </source>
</evidence>
<evidence type="ECO:0000313" key="2">
    <source>
        <dbReference type="Proteomes" id="UP000317593"/>
    </source>
</evidence>
<gene>
    <name evidence="1" type="ORF">SAMN06265218_10695</name>
</gene>
<organism evidence="1 2">
    <name type="scientific">Fodinibius sediminis</name>
    <dbReference type="NCBI Taxonomy" id="1214077"/>
    <lineage>
        <taxon>Bacteria</taxon>
        <taxon>Pseudomonadati</taxon>
        <taxon>Balneolota</taxon>
        <taxon>Balneolia</taxon>
        <taxon>Balneolales</taxon>
        <taxon>Balneolaceae</taxon>
        <taxon>Fodinibius</taxon>
    </lineage>
</organism>
<reference evidence="1 2" key="1">
    <citation type="submission" date="2017-05" db="EMBL/GenBank/DDBJ databases">
        <authorList>
            <person name="Varghese N."/>
            <person name="Submissions S."/>
        </authorList>
    </citation>
    <scope>NUCLEOTIDE SEQUENCE [LARGE SCALE GENOMIC DNA]</scope>
    <source>
        <strain evidence="1 2">DSM 21194</strain>
    </source>
</reference>
<sequence>MVCVALIIMGSSIDSALFKSGTVFICLIAGTRTCVYLFDIIGENPQREQESHSHN</sequence>
<name>A0A521CI27_9BACT</name>
<dbReference type="Proteomes" id="UP000317593">
    <property type="component" value="Unassembled WGS sequence"/>
</dbReference>
<dbReference type="AlphaFoldDB" id="A0A521CI27"/>
<accession>A0A521CI27</accession>
<protein>
    <submittedName>
        <fullName evidence="1">Uncharacterized protein</fullName>
    </submittedName>
</protein>
<keyword evidence="2" id="KW-1185">Reference proteome</keyword>